<keyword evidence="1" id="KW-0472">Membrane</keyword>
<feature type="transmembrane region" description="Helical" evidence="1">
    <location>
        <begin position="55"/>
        <end position="74"/>
    </location>
</feature>
<feature type="transmembrane region" description="Helical" evidence="1">
    <location>
        <begin position="189"/>
        <end position="207"/>
    </location>
</feature>
<evidence type="ECO:0000256" key="1">
    <source>
        <dbReference type="SAM" id="Phobius"/>
    </source>
</evidence>
<comment type="caution">
    <text evidence="2">The sequence shown here is derived from an EMBL/GenBank/DDBJ whole genome shotgun (WGS) entry which is preliminary data.</text>
</comment>
<reference evidence="2 3" key="1">
    <citation type="submission" date="2024-03" db="EMBL/GenBank/DDBJ databases">
        <title>Human intestinal bacterial collection.</title>
        <authorList>
            <person name="Pauvert C."/>
            <person name="Hitch T.C.A."/>
            <person name="Clavel T."/>
        </authorList>
    </citation>
    <scope>NUCLEOTIDE SEQUENCE [LARGE SCALE GENOMIC DNA]</scope>
    <source>
        <strain evidence="2 3">CLA-AA-H192</strain>
    </source>
</reference>
<feature type="transmembrane region" description="Helical" evidence="1">
    <location>
        <begin position="86"/>
        <end position="108"/>
    </location>
</feature>
<evidence type="ECO:0000313" key="3">
    <source>
        <dbReference type="Proteomes" id="UP001491552"/>
    </source>
</evidence>
<keyword evidence="3" id="KW-1185">Reference proteome</keyword>
<dbReference type="Proteomes" id="UP001491552">
    <property type="component" value="Unassembled WGS sequence"/>
</dbReference>
<sequence>MLRRLLHKIVPPENSLPLAITGLMNLIAFSGPKLLQVLGWSLPMHDMTAAFDRAFPFSPVWVFVYVAAFPFWIYQYSVVAKESRSLCYRLVAADFAAKVICLLFFVLLPTHNVRPSLETGGFTGWAMRTIWLLDTPTNLFPSIHCFVSWLGTRYIYECRSLRHRGLTCTLCTVGSVLVFLATMFTKQHVFYDVISGVAVAEIGWLVARYTGLPRLFERLNGRFLRTKLAQMI</sequence>
<keyword evidence="1" id="KW-0812">Transmembrane</keyword>
<feature type="transmembrane region" description="Helical" evidence="1">
    <location>
        <begin position="165"/>
        <end position="183"/>
    </location>
</feature>
<accession>A0ABV1G5L9</accession>
<proteinExistence type="predicted"/>
<dbReference type="EMBL" id="JBBMFF010000181">
    <property type="protein sequence ID" value="MEQ2510715.1"/>
    <property type="molecule type" value="Genomic_DNA"/>
</dbReference>
<feature type="transmembrane region" description="Helical" evidence="1">
    <location>
        <begin position="16"/>
        <end position="35"/>
    </location>
</feature>
<organism evidence="2 3">
    <name type="scientific">Faecousia intestinalis</name>
    <dbReference type="NCBI Taxonomy" id="3133167"/>
    <lineage>
        <taxon>Bacteria</taxon>
        <taxon>Bacillati</taxon>
        <taxon>Bacillota</taxon>
        <taxon>Clostridia</taxon>
        <taxon>Eubacteriales</taxon>
        <taxon>Oscillospiraceae</taxon>
        <taxon>Faecousia</taxon>
    </lineage>
</organism>
<dbReference type="RefSeq" id="WP_349135396.1">
    <property type="nucleotide sequence ID" value="NZ_JBBMFF010000181.1"/>
</dbReference>
<keyword evidence="1" id="KW-1133">Transmembrane helix</keyword>
<gene>
    <name evidence="2" type="ORF">WMO66_05540</name>
</gene>
<evidence type="ECO:0000313" key="2">
    <source>
        <dbReference type="EMBL" id="MEQ2510715.1"/>
    </source>
</evidence>
<name>A0ABV1G5L9_9FIRM</name>
<feature type="transmembrane region" description="Helical" evidence="1">
    <location>
        <begin position="139"/>
        <end position="156"/>
    </location>
</feature>
<protein>
    <submittedName>
        <fullName evidence="2">Phosphatase PAP2 family protein</fullName>
    </submittedName>
</protein>